<feature type="domain" description="Thioredoxin" evidence="8">
    <location>
        <begin position="192"/>
        <end position="343"/>
    </location>
</feature>
<proteinExistence type="inferred from homology"/>
<dbReference type="GO" id="GO:0033554">
    <property type="term" value="P:cellular response to stress"/>
    <property type="evidence" value="ECO:0007669"/>
    <property type="project" value="TreeGrafter"/>
</dbReference>
<dbReference type="InterPro" id="IPR050217">
    <property type="entry name" value="Peroxiredoxin"/>
</dbReference>
<dbReference type="PROSITE" id="PS51352">
    <property type="entry name" value="THIOREDOXIN_2"/>
    <property type="match status" value="1"/>
</dbReference>
<evidence type="ECO:0000313" key="10">
    <source>
        <dbReference type="Proteomes" id="UP001152798"/>
    </source>
</evidence>
<evidence type="ECO:0000256" key="6">
    <source>
        <dbReference type="ARBA" id="ARBA00023284"/>
    </source>
</evidence>
<dbReference type="CDD" id="cd03015">
    <property type="entry name" value="PRX_Typ2cys"/>
    <property type="match status" value="1"/>
</dbReference>
<dbReference type="GO" id="GO:0045454">
    <property type="term" value="P:cell redox homeostasis"/>
    <property type="evidence" value="ECO:0007669"/>
    <property type="project" value="TreeGrafter"/>
</dbReference>
<evidence type="ECO:0000256" key="2">
    <source>
        <dbReference type="ARBA" id="ARBA00013017"/>
    </source>
</evidence>
<evidence type="ECO:0000256" key="4">
    <source>
        <dbReference type="ARBA" id="ARBA00022862"/>
    </source>
</evidence>
<dbReference type="EC" id="1.11.1.24" evidence="2"/>
<dbReference type="AlphaFoldDB" id="A0A9P0HT21"/>
<evidence type="ECO:0000259" key="8">
    <source>
        <dbReference type="PROSITE" id="PS51352"/>
    </source>
</evidence>
<dbReference type="SUPFAM" id="SSF52833">
    <property type="entry name" value="Thioredoxin-like"/>
    <property type="match status" value="1"/>
</dbReference>
<name>A0A9P0HT21_NEZVI</name>
<dbReference type="Proteomes" id="UP001152798">
    <property type="component" value="Chromosome 7"/>
</dbReference>
<dbReference type="PANTHER" id="PTHR10681:SF171">
    <property type="entry name" value="PEROXIREDOXIN 4"/>
    <property type="match status" value="1"/>
</dbReference>
<dbReference type="InterPro" id="IPR000866">
    <property type="entry name" value="AhpC/TSA"/>
</dbReference>
<keyword evidence="10" id="KW-1185">Reference proteome</keyword>
<keyword evidence="5" id="KW-0560">Oxidoreductase</keyword>
<accession>A0A9P0HT21</accession>
<protein>
    <recommendedName>
        <fullName evidence="2">thioredoxin-dependent peroxiredoxin</fullName>
        <ecNumber evidence="2">1.11.1.24</ecNumber>
    </recommendedName>
</protein>
<comment type="similarity">
    <text evidence="1">Belongs to the peroxiredoxin family. AhpC/Prx1 subfamily.</text>
</comment>
<evidence type="ECO:0000256" key="5">
    <source>
        <dbReference type="ARBA" id="ARBA00023002"/>
    </source>
</evidence>
<evidence type="ECO:0000256" key="1">
    <source>
        <dbReference type="ARBA" id="ARBA00009796"/>
    </source>
</evidence>
<evidence type="ECO:0000313" key="9">
    <source>
        <dbReference type="EMBL" id="CAH1407760.1"/>
    </source>
</evidence>
<comment type="catalytic activity">
    <reaction evidence="7">
        <text>a hydroperoxide + [thioredoxin]-dithiol = an alcohol + [thioredoxin]-disulfide + H2O</text>
        <dbReference type="Rhea" id="RHEA:62620"/>
        <dbReference type="Rhea" id="RHEA-COMP:10698"/>
        <dbReference type="Rhea" id="RHEA-COMP:10700"/>
        <dbReference type="ChEBI" id="CHEBI:15377"/>
        <dbReference type="ChEBI" id="CHEBI:29950"/>
        <dbReference type="ChEBI" id="CHEBI:30879"/>
        <dbReference type="ChEBI" id="CHEBI:35924"/>
        <dbReference type="ChEBI" id="CHEBI:50058"/>
        <dbReference type="EC" id="1.11.1.24"/>
    </reaction>
</comment>
<dbReference type="GO" id="GO:0042744">
    <property type="term" value="P:hydrogen peroxide catabolic process"/>
    <property type="evidence" value="ECO:0007669"/>
    <property type="project" value="TreeGrafter"/>
</dbReference>
<evidence type="ECO:0000256" key="7">
    <source>
        <dbReference type="ARBA" id="ARBA00049091"/>
    </source>
</evidence>
<dbReference type="PANTHER" id="PTHR10681">
    <property type="entry name" value="THIOREDOXIN PEROXIDASE"/>
    <property type="match status" value="1"/>
</dbReference>
<gene>
    <name evidence="9" type="ORF">NEZAVI_LOCUS15405</name>
</gene>
<sequence>MSSELIGELGQVGLKIGDSTSAVTAAPDCYSGDEKKKPRLSSRPKKFRQAWMMFDIFKDWLRPHTSPEFATCIVCNRVIKAGKSELEKHAAGKRHQMLRGNVPSTTTVLIGQELISQSELPVSISINAEGGGAPTPVTVDEYTSVQCIDAGTYTNISSEGNPVSSTETYHQPVQRHHPIVAPQPQVELTTKAIVSRQAPPWKATAIVNGHVTRLDLADYRGRYLIFNRVCASEINALSDRVAEFRMAQTEIVACSVDSHLSHLAWGKLSRQDGGVGNPKIPLLADPTHSIAKDYGVLLPDKGHSLRATYIIDKRGILRAMNMYDTVIGRGIDELLRTIKALLYSDETEEAVPADWSPSHQGQCMANVKHDQSALS</sequence>
<dbReference type="EMBL" id="OV725083">
    <property type="protein sequence ID" value="CAH1407760.1"/>
    <property type="molecule type" value="Genomic_DNA"/>
</dbReference>
<dbReference type="GO" id="GO:0005783">
    <property type="term" value="C:endoplasmic reticulum"/>
    <property type="evidence" value="ECO:0007669"/>
    <property type="project" value="TreeGrafter"/>
</dbReference>
<keyword evidence="3" id="KW-0575">Peroxidase</keyword>
<dbReference type="GO" id="GO:0006979">
    <property type="term" value="P:response to oxidative stress"/>
    <property type="evidence" value="ECO:0007669"/>
    <property type="project" value="TreeGrafter"/>
</dbReference>
<keyword evidence="6" id="KW-0676">Redox-active center</keyword>
<reference evidence="9" key="1">
    <citation type="submission" date="2022-01" db="EMBL/GenBank/DDBJ databases">
        <authorList>
            <person name="King R."/>
        </authorList>
    </citation>
    <scope>NUCLEOTIDE SEQUENCE</scope>
</reference>
<evidence type="ECO:0000256" key="3">
    <source>
        <dbReference type="ARBA" id="ARBA00022559"/>
    </source>
</evidence>
<dbReference type="Gene3D" id="3.40.30.10">
    <property type="entry name" value="Glutaredoxin"/>
    <property type="match status" value="1"/>
</dbReference>
<keyword evidence="4" id="KW-0049">Antioxidant</keyword>
<dbReference type="InterPro" id="IPR036249">
    <property type="entry name" value="Thioredoxin-like_sf"/>
</dbReference>
<dbReference type="OrthoDB" id="185659at2759"/>
<dbReference type="GO" id="GO:0008379">
    <property type="term" value="F:thioredoxin peroxidase activity"/>
    <property type="evidence" value="ECO:0007669"/>
    <property type="project" value="TreeGrafter"/>
</dbReference>
<organism evidence="9 10">
    <name type="scientific">Nezara viridula</name>
    <name type="common">Southern green stink bug</name>
    <name type="synonym">Cimex viridulus</name>
    <dbReference type="NCBI Taxonomy" id="85310"/>
    <lineage>
        <taxon>Eukaryota</taxon>
        <taxon>Metazoa</taxon>
        <taxon>Ecdysozoa</taxon>
        <taxon>Arthropoda</taxon>
        <taxon>Hexapoda</taxon>
        <taxon>Insecta</taxon>
        <taxon>Pterygota</taxon>
        <taxon>Neoptera</taxon>
        <taxon>Paraneoptera</taxon>
        <taxon>Hemiptera</taxon>
        <taxon>Heteroptera</taxon>
        <taxon>Panheteroptera</taxon>
        <taxon>Pentatomomorpha</taxon>
        <taxon>Pentatomoidea</taxon>
        <taxon>Pentatomidae</taxon>
        <taxon>Pentatominae</taxon>
        <taxon>Nezara</taxon>
    </lineage>
</organism>
<dbReference type="InterPro" id="IPR013766">
    <property type="entry name" value="Thioredoxin_domain"/>
</dbReference>
<dbReference type="GO" id="GO:0005829">
    <property type="term" value="C:cytosol"/>
    <property type="evidence" value="ECO:0007669"/>
    <property type="project" value="TreeGrafter"/>
</dbReference>
<dbReference type="Pfam" id="PF00578">
    <property type="entry name" value="AhpC-TSA"/>
    <property type="match status" value="1"/>
</dbReference>